<accession>A0A7Y7J053</accession>
<evidence type="ECO:0000256" key="1">
    <source>
        <dbReference type="SAM" id="Phobius"/>
    </source>
</evidence>
<sequence>MTALLRRTAALPFVMLAVSAIIFAAIHALPGDPAR</sequence>
<feature type="non-terminal residue" evidence="2">
    <location>
        <position position="35"/>
    </location>
</feature>
<evidence type="ECO:0000313" key="3">
    <source>
        <dbReference type="Proteomes" id="UP000534870"/>
    </source>
</evidence>
<comment type="caution">
    <text evidence="2">The sequence shown here is derived from an EMBL/GenBank/DDBJ whole genome shotgun (WGS) entry which is preliminary data.</text>
</comment>
<dbReference type="AlphaFoldDB" id="A0A7Y7J053"/>
<protein>
    <submittedName>
        <fullName evidence="2">ABC transporter permease</fullName>
    </submittedName>
</protein>
<dbReference type="EMBL" id="JABXXP010001084">
    <property type="protein sequence ID" value="NVN13656.1"/>
    <property type="molecule type" value="Genomic_DNA"/>
</dbReference>
<gene>
    <name evidence="2" type="ORF">HUK84_21375</name>
</gene>
<name>A0A7Y7J053_9PROT</name>
<keyword evidence="1" id="KW-1133">Transmembrane helix</keyword>
<keyword evidence="1" id="KW-0812">Transmembrane</keyword>
<organism evidence="2 3">
    <name type="scientific">Nguyenibacter vanlangensis</name>
    <dbReference type="NCBI Taxonomy" id="1216886"/>
    <lineage>
        <taxon>Bacteria</taxon>
        <taxon>Pseudomonadati</taxon>
        <taxon>Pseudomonadota</taxon>
        <taxon>Alphaproteobacteria</taxon>
        <taxon>Acetobacterales</taxon>
        <taxon>Acetobacteraceae</taxon>
        <taxon>Nguyenibacter</taxon>
    </lineage>
</organism>
<dbReference type="Proteomes" id="UP000534870">
    <property type="component" value="Unassembled WGS sequence"/>
</dbReference>
<keyword evidence="1" id="KW-0472">Membrane</keyword>
<feature type="transmembrane region" description="Helical" evidence="1">
    <location>
        <begin position="9"/>
        <end position="29"/>
    </location>
</feature>
<evidence type="ECO:0000313" key="2">
    <source>
        <dbReference type="EMBL" id="NVN13656.1"/>
    </source>
</evidence>
<reference evidence="2 3" key="1">
    <citation type="submission" date="2020-06" db="EMBL/GenBank/DDBJ databases">
        <title>Description of novel acetic acid bacteria.</title>
        <authorList>
            <person name="Sombolestani A."/>
        </authorList>
    </citation>
    <scope>NUCLEOTIDE SEQUENCE [LARGE SCALE GENOMIC DNA]</scope>
    <source>
        <strain evidence="2 3">LMG 31431</strain>
    </source>
</reference>
<proteinExistence type="predicted"/>